<gene>
    <name evidence="2" type="ORF">CQ394_11080</name>
</gene>
<dbReference type="AlphaFoldDB" id="A0A2A7ML23"/>
<evidence type="ECO:0000259" key="1">
    <source>
        <dbReference type="Pfam" id="PF01973"/>
    </source>
</evidence>
<dbReference type="PANTHER" id="PTHR41786:SF1">
    <property type="entry name" value="6-HYDROXYMETHYLPTERIN DIPHOSPHOKINASE MPTE-LIKE DOMAIN-CONTAINING PROTEIN"/>
    <property type="match status" value="1"/>
</dbReference>
<sequence>MFELENSRSGVETLKYNNRYIHSKYNPMKEAEQFAQGNKELINKEVVVLYGLGLGYHVESIHNLLLEGSILYVFEGNPQLITYCKKVNPKVFEYDNVKIIDYDNKFFYKKFSDVLNDVDDIIVHKPSLETIYKSNEILYNLINDFHIIKQQHESQPEMILQAEDNLKANKHRNTKNILEFINSKNDVNKIYVITASGPSLDYDLNLLKANQKKFHILAVGSALRTLVDNGIKPDCVVIIDPREIVKKQFEEIDCSNIPLCFDGKASRWAVQIHNGQKYIFNDDLEDDIIIRTSGTVAVAAMDIAIKCKAEKIILLGQDLAFIGEKSHTNTFEKTYGFKDSYRSNLKNKYVKGVDGRLVKTTQGYITFKNKIESLIRNNNNVEFINCSHGAFIEGAKHIEFYKVIDKVK</sequence>
<organism evidence="2 3">
    <name type="scientific">Clostridium neonatale</name>
    <dbReference type="NCBI Taxonomy" id="137838"/>
    <lineage>
        <taxon>Bacteria</taxon>
        <taxon>Bacillati</taxon>
        <taxon>Bacillota</taxon>
        <taxon>Clostridia</taxon>
        <taxon>Eubacteriales</taxon>
        <taxon>Clostridiaceae</taxon>
        <taxon>Clostridium</taxon>
    </lineage>
</organism>
<dbReference type="Proteomes" id="UP000220840">
    <property type="component" value="Unassembled WGS sequence"/>
</dbReference>
<dbReference type="STRING" id="137838.GCA_001458595_03705"/>
<dbReference type="Pfam" id="PF01973">
    <property type="entry name" value="MptE-like"/>
    <property type="match status" value="1"/>
</dbReference>
<evidence type="ECO:0000313" key="3">
    <source>
        <dbReference type="Proteomes" id="UP000220840"/>
    </source>
</evidence>
<protein>
    <submittedName>
        <fullName evidence="2">DUF115 domain-containing protein</fullName>
    </submittedName>
</protein>
<keyword evidence="3" id="KW-1185">Reference proteome</keyword>
<proteinExistence type="predicted"/>
<reference evidence="2 3" key="1">
    <citation type="submission" date="2017-10" db="EMBL/GenBank/DDBJ databases">
        <title>Effective Description of Clostridium neonatale sp. nov. linked to necrotizing enterocolitis in neonates and a clarification of species assignable to the genus Clostridium (Prazmowski 1880) emend. Lawson and Rainey 2016.</title>
        <authorList>
            <person name="Bernard K."/>
            <person name="Burdz T."/>
            <person name="Wiebe D."/>
            <person name="Balcewich B."/>
            <person name="Alfa M."/>
            <person name="Bernier A.-M."/>
        </authorList>
    </citation>
    <scope>NUCLEOTIDE SEQUENCE [LARGE SCALE GENOMIC DNA]</scope>
    <source>
        <strain evidence="2 3">LCDC99A005</strain>
    </source>
</reference>
<accession>A0A2A7ML23</accession>
<dbReference type="InterPro" id="IPR002826">
    <property type="entry name" value="MptE-like"/>
</dbReference>
<evidence type="ECO:0000313" key="2">
    <source>
        <dbReference type="EMBL" id="PEG32207.1"/>
    </source>
</evidence>
<dbReference type="RefSeq" id="WP_058296354.1">
    <property type="nucleotide sequence ID" value="NZ_CAMRXG010000021.1"/>
</dbReference>
<name>A0A2A7ML23_9CLOT</name>
<comment type="caution">
    <text evidence="2">The sequence shown here is derived from an EMBL/GenBank/DDBJ whole genome shotgun (WGS) entry which is preliminary data.</text>
</comment>
<dbReference type="EMBL" id="PDCJ01000001">
    <property type="protein sequence ID" value="PEG32207.1"/>
    <property type="molecule type" value="Genomic_DNA"/>
</dbReference>
<feature type="domain" description="6-hydroxymethylpterin diphosphokinase MptE-like" evidence="1">
    <location>
        <begin position="165"/>
        <end position="322"/>
    </location>
</feature>
<dbReference type="PANTHER" id="PTHR41786">
    <property type="entry name" value="MOTILITY ACCESSORY FACTOR MAF"/>
    <property type="match status" value="1"/>
</dbReference>
<dbReference type="OrthoDB" id="5291305at2"/>